<protein>
    <submittedName>
        <fullName evidence="1">Uncharacterized protein</fullName>
    </submittedName>
</protein>
<sequence length="89" mass="9696">LFKARSPCLCDAAGSGASAKSHCCNGLSSAAVEPFSFTGQSIRLQELIQSLFHRWMPLHLAPWLFRSELTRSPDYEGFSCGRSPCDGAM</sequence>
<evidence type="ECO:0000313" key="1">
    <source>
        <dbReference type="EMBL" id="SBR31794.1"/>
    </source>
</evidence>
<organism evidence="1">
    <name type="scientific">Nothobranchius kuhntae</name>
    <name type="common">Beira killifish</name>
    <dbReference type="NCBI Taxonomy" id="321403"/>
    <lineage>
        <taxon>Eukaryota</taxon>
        <taxon>Metazoa</taxon>
        <taxon>Chordata</taxon>
        <taxon>Craniata</taxon>
        <taxon>Vertebrata</taxon>
        <taxon>Euteleostomi</taxon>
        <taxon>Actinopterygii</taxon>
        <taxon>Neopterygii</taxon>
        <taxon>Teleostei</taxon>
        <taxon>Neoteleostei</taxon>
        <taxon>Acanthomorphata</taxon>
        <taxon>Ovalentaria</taxon>
        <taxon>Atherinomorphae</taxon>
        <taxon>Cyprinodontiformes</taxon>
        <taxon>Nothobranchiidae</taxon>
        <taxon>Nothobranchius</taxon>
    </lineage>
</organism>
<dbReference type="AlphaFoldDB" id="A0A1A8KJD7"/>
<gene>
    <name evidence="1" type="primary">Nfu_g_1_011178</name>
</gene>
<reference evidence="1" key="1">
    <citation type="submission" date="2016-05" db="EMBL/GenBank/DDBJ databases">
        <authorList>
            <person name="Lavstsen T."/>
            <person name="Jespersen J.S."/>
        </authorList>
    </citation>
    <scope>NUCLEOTIDE SEQUENCE</scope>
    <source>
        <tissue evidence="1">Brain</tissue>
    </source>
</reference>
<feature type="non-terminal residue" evidence="1">
    <location>
        <position position="1"/>
    </location>
</feature>
<proteinExistence type="predicted"/>
<reference evidence="1" key="2">
    <citation type="submission" date="2016-06" db="EMBL/GenBank/DDBJ databases">
        <title>The genome of a short-lived fish provides insights into sex chromosome evolution and the genetic control of aging.</title>
        <authorList>
            <person name="Reichwald K."/>
            <person name="Felder M."/>
            <person name="Petzold A."/>
            <person name="Koch P."/>
            <person name="Groth M."/>
            <person name="Platzer M."/>
        </authorList>
    </citation>
    <scope>NUCLEOTIDE SEQUENCE</scope>
    <source>
        <tissue evidence="1">Brain</tissue>
    </source>
</reference>
<feature type="non-terminal residue" evidence="1">
    <location>
        <position position="89"/>
    </location>
</feature>
<dbReference type="EMBL" id="HAEE01011744">
    <property type="protein sequence ID" value="SBR31794.1"/>
    <property type="molecule type" value="Transcribed_RNA"/>
</dbReference>
<accession>A0A1A8KJD7</accession>
<name>A0A1A8KJD7_NOTKU</name>